<dbReference type="SUPFAM" id="SSF100950">
    <property type="entry name" value="NagB/RpiA/CoA transferase-like"/>
    <property type="match status" value="1"/>
</dbReference>
<dbReference type="Proteomes" id="UP000512286">
    <property type="component" value="Chromosome"/>
</dbReference>
<protein>
    <recommendedName>
        <fullName evidence="4">Glucosamine-6-phosphate deaminase</fullName>
        <ecNumber evidence="4">3.5.99.6</ecNumber>
    </recommendedName>
    <alternativeName>
        <fullName evidence="4">GlcN6P deaminase</fullName>
        <shortName evidence="4">GNPDA</shortName>
    </alternativeName>
    <alternativeName>
        <fullName evidence="4">Glucosamine-6-phosphate isomerase</fullName>
    </alternativeName>
</protein>
<comment type="catalytic activity">
    <reaction evidence="1 4">
        <text>alpha-D-glucosamine 6-phosphate + H2O = beta-D-fructose 6-phosphate + NH4(+)</text>
        <dbReference type="Rhea" id="RHEA:12172"/>
        <dbReference type="ChEBI" id="CHEBI:15377"/>
        <dbReference type="ChEBI" id="CHEBI:28938"/>
        <dbReference type="ChEBI" id="CHEBI:57634"/>
        <dbReference type="ChEBI" id="CHEBI:75989"/>
        <dbReference type="EC" id="3.5.99.6"/>
    </reaction>
</comment>
<dbReference type="RefSeq" id="WP_181601626.1">
    <property type="nucleotide sequence ID" value="NZ_CP059378.1"/>
</dbReference>
<dbReference type="CDD" id="cd01399">
    <property type="entry name" value="GlcN6P_deaminase"/>
    <property type="match status" value="1"/>
</dbReference>
<feature type="active site" description="Proton acceptor; for ring-opening step" evidence="4">
    <location>
        <position position="138"/>
    </location>
</feature>
<dbReference type="Pfam" id="PF01182">
    <property type="entry name" value="Glucosamine_iso"/>
    <property type="match status" value="1"/>
</dbReference>
<dbReference type="PANTHER" id="PTHR11280:SF5">
    <property type="entry name" value="GLUCOSAMINE-6-PHOSPHATE ISOMERASE"/>
    <property type="match status" value="1"/>
</dbReference>
<proteinExistence type="inferred from homology"/>
<evidence type="ECO:0000256" key="4">
    <source>
        <dbReference type="HAMAP-Rule" id="MF_01241"/>
    </source>
</evidence>
<dbReference type="InterPro" id="IPR037171">
    <property type="entry name" value="NagB/RpiA_transferase-like"/>
</dbReference>
<evidence type="ECO:0000256" key="1">
    <source>
        <dbReference type="ARBA" id="ARBA00000644"/>
    </source>
</evidence>
<dbReference type="GO" id="GO:0005975">
    <property type="term" value="P:carbohydrate metabolic process"/>
    <property type="evidence" value="ECO:0007669"/>
    <property type="project" value="InterPro"/>
</dbReference>
<dbReference type="HAMAP" id="MF_01241">
    <property type="entry name" value="GlcN6P_deamin"/>
    <property type="match status" value="1"/>
</dbReference>
<dbReference type="AlphaFoldDB" id="A0A7D6VP77"/>
<feature type="active site" description="For ring-opening step" evidence="4">
    <location>
        <position position="136"/>
    </location>
</feature>
<accession>A0A7D6VP77</accession>
<feature type="domain" description="Glucosamine/galactosamine-6-phosphate isomerase" evidence="5">
    <location>
        <begin position="11"/>
        <end position="227"/>
    </location>
</feature>
<dbReference type="EC" id="3.5.99.6" evidence="4"/>
<dbReference type="NCBIfam" id="TIGR00502">
    <property type="entry name" value="nagB"/>
    <property type="match status" value="1"/>
</dbReference>
<evidence type="ECO:0000313" key="6">
    <source>
        <dbReference type="EMBL" id="QLY79567.1"/>
    </source>
</evidence>
<dbReference type="GO" id="GO:0006043">
    <property type="term" value="P:glucosamine catabolic process"/>
    <property type="evidence" value="ECO:0007669"/>
    <property type="project" value="TreeGrafter"/>
</dbReference>
<dbReference type="UniPathway" id="UPA00629">
    <property type="reaction ID" value="UER00684"/>
</dbReference>
<dbReference type="GO" id="GO:0005737">
    <property type="term" value="C:cytoplasm"/>
    <property type="evidence" value="ECO:0007669"/>
    <property type="project" value="TreeGrafter"/>
</dbReference>
<keyword evidence="3 4" id="KW-0119">Carbohydrate metabolism</keyword>
<dbReference type="GO" id="GO:0042802">
    <property type="term" value="F:identical protein binding"/>
    <property type="evidence" value="ECO:0007669"/>
    <property type="project" value="TreeGrafter"/>
</dbReference>
<dbReference type="InterPro" id="IPR018321">
    <property type="entry name" value="Glucosamine6P_isomerase_CS"/>
</dbReference>
<dbReference type="Gene3D" id="3.40.50.1360">
    <property type="match status" value="1"/>
</dbReference>
<dbReference type="GO" id="GO:0004342">
    <property type="term" value="F:glucosamine-6-phosphate deaminase activity"/>
    <property type="evidence" value="ECO:0007669"/>
    <property type="project" value="UniProtKB-UniRule"/>
</dbReference>
<dbReference type="PANTHER" id="PTHR11280">
    <property type="entry name" value="GLUCOSAMINE-6-PHOSPHATE ISOMERASE"/>
    <property type="match status" value="1"/>
</dbReference>
<organism evidence="6 7">
    <name type="scientific">Clostridium intestinale</name>
    <dbReference type="NCBI Taxonomy" id="36845"/>
    <lineage>
        <taxon>Bacteria</taxon>
        <taxon>Bacillati</taxon>
        <taxon>Bacillota</taxon>
        <taxon>Clostridia</taxon>
        <taxon>Eubacteriales</taxon>
        <taxon>Clostridiaceae</taxon>
        <taxon>Clostridium</taxon>
    </lineage>
</organism>
<comment type="caution">
    <text evidence="4">Lacks conserved residue(s) required for the propagation of feature annotation.</text>
</comment>
<keyword evidence="2 4" id="KW-0378">Hydrolase</keyword>
<evidence type="ECO:0000313" key="7">
    <source>
        <dbReference type="Proteomes" id="UP000512286"/>
    </source>
</evidence>
<dbReference type="InterPro" id="IPR004547">
    <property type="entry name" value="Glucosamine6P_isomerase"/>
</dbReference>
<reference evidence="6 7" key="1">
    <citation type="submission" date="2020-07" db="EMBL/GenBank/DDBJ databases">
        <title>Electron transfer.</title>
        <authorList>
            <person name="Huang L."/>
            <person name="Liu X."/>
            <person name="Zhou S."/>
        </authorList>
    </citation>
    <scope>NUCLEOTIDE SEQUENCE [LARGE SCALE GENOMIC DNA]</scope>
    <source>
        <strain evidence="6 7">Lx1</strain>
    </source>
</reference>
<dbReference type="GO" id="GO:0019262">
    <property type="term" value="P:N-acetylneuraminate catabolic process"/>
    <property type="evidence" value="ECO:0007669"/>
    <property type="project" value="UniProtKB-UniRule"/>
</dbReference>
<comment type="similarity">
    <text evidence="4">Belongs to the glucosamine/galactosamine-6-phosphate isomerase family. NagB subfamily.</text>
</comment>
<dbReference type="InterPro" id="IPR006148">
    <property type="entry name" value="Glc/Gal-6P_isomerase"/>
</dbReference>
<dbReference type="GO" id="GO:0006046">
    <property type="term" value="P:N-acetylglucosamine catabolic process"/>
    <property type="evidence" value="ECO:0007669"/>
    <property type="project" value="UniProtKB-UniRule"/>
</dbReference>
<dbReference type="PROSITE" id="PS01161">
    <property type="entry name" value="GLC_GALNAC_ISOMERASE"/>
    <property type="match status" value="1"/>
</dbReference>
<feature type="active site" description="Proton acceptor; for enolization step" evidence="4">
    <location>
        <position position="67"/>
    </location>
</feature>
<comment type="function">
    <text evidence="4">Catalyzes the reversible isomerization-deamination of glucosamine 6-phosphate (GlcN6P) to form fructose 6-phosphate (Fru6P) and ammonium ion.</text>
</comment>
<dbReference type="KEGG" id="cint:HZF06_21440"/>
<evidence type="ECO:0000259" key="5">
    <source>
        <dbReference type="Pfam" id="PF01182"/>
    </source>
</evidence>
<name>A0A7D6VP77_9CLOT</name>
<feature type="active site" description="For ring-opening step" evidence="4">
    <location>
        <position position="143"/>
    </location>
</feature>
<evidence type="ECO:0000256" key="2">
    <source>
        <dbReference type="ARBA" id="ARBA00022801"/>
    </source>
</evidence>
<dbReference type="FunFam" id="3.40.50.1360:FF:000003">
    <property type="entry name" value="Glucosamine-6-phosphate deaminase"/>
    <property type="match status" value="1"/>
</dbReference>
<sequence length="242" mass="26847">MKILVVKNYDEMSKVAAKELAEVISKKPESILGLATGGTPVGMYKELIDMHKNEELDFSKVTTVNLDEYVGLSGEHDQSYRYFMDSNLFNHVNIRKEYTYVPNGLAEDMHQECVNYDKRIEELGGIDVQVLGIGSNGHIGFNEPSDTLSLGTHVTDLAESTIEANSRYFASKEEVPTKALTMGLGAIMKAKKILLMVSGESKAEIMDKVVNGKITTQVPASFLQMHKDVVLIIDEDAARKIR</sequence>
<comment type="pathway">
    <text evidence="4">Amino-sugar metabolism; N-acetylneuraminate degradation; D-fructose 6-phosphate from N-acetylneuraminate: step 5/5.</text>
</comment>
<gene>
    <name evidence="4 6" type="primary">nagB</name>
    <name evidence="6" type="ORF">HZF06_21440</name>
</gene>
<evidence type="ECO:0000256" key="3">
    <source>
        <dbReference type="ARBA" id="ARBA00023277"/>
    </source>
</evidence>
<dbReference type="EMBL" id="CP059378">
    <property type="protein sequence ID" value="QLY79567.1"/>
    <property type="molecule type" value="Genomic_DNA"/>
</dbReference>